<name>A0A4Y2TL62_ARAVE</name>
<dbReference type="Proteomes" id="UP000499080">
    <property type="component" value="Unassembled WGS sequence"/>
</dbReference>
<keyword evidence="2" id="KW-1185">Reference proteome</keyword>
<organism evidence="1 2">
    <name type="scientific">Araneus ventricosus</name>
    <name type="common">Orbweaver spider</name>
    <name type="synonym">Epeira ventricosa</name>
    <dbReference type="NCBI Taxonomy" id="182803"/>
    <lineage>
        <taxon>Eukaryota</taxon>
        <taxon>Metazoa</taxon>
        <taxon>Ecdysozoa</taxon>
        <taxon>Arthropoda</taxon>
        <taxon>Chelicerata</taxon>
        <taxon>Arachnida</taxon>
        <taxon>Araneae</taxon>
        <taxon>Araneomorphae</taxon>
        <taxon>Entelegynae</taxon>
        <taxon>Araneoidea</taxon>
        <taxon>Araneidae</taxon>
        <taxon>Araneus</taxon>
    </lineage>
</organism>
<comment type="caution">
    <text evidence="1">The sequence shown here is derived from an EMBL/GenBank/DDBJ whole genome shotgun (WGS) entry which is preliminary data.</text>
</comment>
<evidence type="ECO:0000313" key="1">
    <source>
        <dbReference type="EMBL" id="GBO00464.1"/>
    </source>
</evidence>
<accession>A0A4Y2TL62</accession>
<evidence type="ECO:0000313" key="2">
    <source>
        <dbReference type="Proteomes" id="UP000499080"/>
    </source>
</evidence>
<sequence length="138" mass="15554">MLLLCLSITNSNFKCGDPTIYRMSSSTAEIFVALLAQAFLFRLLTLTLPKYRALLLVHFHPAISRSMLSFCAKEIDNCSFVLIWSESIMQGNRKQLPEMSDIDAKPLTTQVQLGIPHHLSASINSSRYAFFHFGHTIC</sequence>
<dbReference type="AlphaFoldDB" id="A0A4Y2TL62"/>
<reference evidence="1 2" key="1">
    <citation type="journal article" date="2019" name="Sci. Rep.">
        <title>Orb-weaving spider Araneus ventricosus genome elucidates the spidroin gene catalogue.</title>
        <authorList>
            <person name="Kono N."/>
            <person name="Nakamura H."/>
            <person name="Ohtoshi R."/>
            <person name="Moran D.A.P."/>
            <person name="Shinohara A."/>
            <person name="Yoshida Y."/>
            <person name="Fujiwara M."/>
            <person name="Mori M."/>
            <person name="Tomita M."/>
            <person name="Arakawa K."/>
        </authorList>
    </citation>
    <scope>NUCLEOTIDE SEQUENCE [LARGE SCALE GENOMIC DNA]</scope>
</reference>
<gene>
    <name evidence="1" type="ORF">AVEN_19476_1</name>
</gene>
<proteinExistence type="predicted"/>
<protein>
    <submittedName>
        <fullName evidence="1">Uncharacterized protein</fullName>
    </submittedName>
</protein>
<dbReference type="EMBL" id="BGPR01028969">
    <property type="protein sequence ID" value="GBO00464.1"/>
    <property type="molecule type" value="Genomic_DNA"/>
</dbReference>